<proteinExistence type="predicted"/>
<keyword evidence="2" id="KW-1185">Reference proteome</keyword>
<evidence type="ECO:0000313" key="1">
    <source>
        <dbReference type="EMBL" id="KAF2475523.1"/>
    </source>
</evidence>
<sequence length="146" mass="15417">MAQETPSLSQHPPSQTIPESASPSLLTAPEPIHYEEPLYTEIRIPLPPIPQRPSSTPASKSRHRAHTLSSLSPFHRRRPSSPEKAGPGSCESPAAAMMKSLTVGRKRSGTVDALAVVPAVLVLSAELFTPGQEGGKKGVGRDGVVT</sequence>
<evidence type="ECO:0000313" key="2">
    <source>
        <dbReference type="Proteomes" id="UP000799755"/>
    </source>
</evidence>
<gene>
    <name evidence="1" type="ORF">BDR25DRAFT_310880</name>
</gene>
<accession>A0ACB6R9T8</accession>
<dbReference type="EMBL" id="MU003496">
    <property type="protein sequence ID" value="KAF2475523.1"/>
    <property type="molecule type" value="Genomic_DNA"/>
</dbReference>
<dbReference type="Proteomes" id="UP000799755">
    <property type="component" value="Unassembled WGS sequence"/>
</dbReference>
<organism evidence="1 2">
    <name type="scientific">Lindgomyces ingoldianus</name>
    <dbReference type="NCBI Taxonomy" id="673940"/>
    <lineage>
        <taxon>Eukaryota</taxon>
        <taxon>Fungi</taxon>
        <taxon>Dikarya</taxon>
        <taxon>Ascomycota</taxon>
        <taxon>Pezizomycotina</taxon>
        <taxon>Dothideomycetes</taxon>
        <taxon>Pleosporomycetidae</taxon>
        <taxon>Pleosporales</taxon>
        <taxon>Lindgomycetaceae</taxon>
        <taxon>Lindgomyces</taxon>
    </lineage>
</organism>
<name>A0ACB6R9T8_9PLEO</name>
<comment type="caution">
    <text evidence="1">The sequence shown here is derived from an EMBL/GenBank/DDBJ whole genome shotgun (WGS) entry which is preliminary data.</text>
</comment>
<reference evidence="1" key="1">
    <citation type="journal article" date="2020" name="Stud. Mycol.">
        <title>101 Dothideomycetes genomes: a test case for predicting lifestyles and emergence of pathogens.</title>
        <authorList>
            <person name="Haridas S."/>
            <person name="Albert R."/>
            <person name="Binder M."/>
            <person name="Bloem J."/>
            <person name="Labutti K."/>
            <person name="Salamov A."/>
            <person name="Andreopoulos B."/>
            <person name="Baker S."/>
            <person name="Barry K."/>
            <person name="Bills G."/>
            <person name="Bluhm B."/>
            <person name="Cannon C."/>
            <person name="Castanera R."/>
            <person name="Culley D."/>
            <person name="Daum C."/>
            <person name="Ezra D."/>
            <person name="Gonzalez J."/>
            <person name="Henrissat B."/>
            <person name="Kuo A."/>
            <person name="Liang C."/>
            <person name="Lipzen A."/>
            <person name="Lutzoni F."/>
            <person name="Magnuson J."/>
            <person name="Mondo S."/>
            <person name="Nolan M."/>
            <person name="Ohm R."/>
            <person name="Pangilinan J."/>
            <person name="Park H.-J."/>
            <person name="Ramirez L."/>
            <person name="Alfaro M."/>
            <person name="Sun H."/>
            <person name="Tritt A."/>
            <person name="Yoshinaga Y."/>
            <person name="Zwiers L.-H."/>
            <person name="Turgeon B."/>
            <person name="Goodwin S."/>
            <person name="Spatafora J."/>
            <person name="Crous P."/>
            <person name="Grigoriev I."/>
        </authorList>
    </citation>
    <scope>NUCLEOTIDE SEQUENCE</scope>
    <source>
        <strain evidence="1">ATCC 200398</strain>
    </source>
</reference>
<protein>
    <submittedName>
        <fullName evidence="1">Uncharacterized protein</fullName>
    </submittedName>
</protein>